<dbReference type="Proteomes" id="UP000552097">
    <property type="component" value="Unassembled WGS sequence"/>
</dbReference>
<dbReference type="EMBL" id="JACHMO010000001">
    <property type="protein sequence ID" value="MBB5804289.1"/>
    <property type="molecule type" value="Genomic_DNA"/>
</dbReference>
<evidence type="ECO:0000259" key="6">
    <source>
        <dbReference type="Pfam" id="PF04542"/>
    </source>
</evidence>
<name>A0A7W9HL63_9PSEU</name>
<dbReference type="GO" id="GO:0003677">
    <property type="term" value="F:DNA binding"/>
    <property type="evidence" value="ECO:0007669"/>
    <property type="project" value="InterPro"/>
</dbReference>
<evidence type="ECO:0000313" key="9">
    <source>
        <dbReference type="EMBL" id="MBB5804289.1"/>
    </source>
</evidence>
<dbReference type="InterPro" id="IPR046531">
    <property type="entry name" value="DUF6596"/>
</dbReference>
<dbReference type="GO" id="GO:0016987">
    <property type="term" value="F:sigma factor activity"/>
    <property type="evidence" value="ECO:0007669"/>
    <property type="project" value="UniProtKB-KW"/>
</dbReference>
<dbReference type="Pfam" id="PF04542">
    <property type="entry name" value="Sigma70_r2"/>
    <property type="match status" value="1"/>
</dbReference>
<evidence type="ECO:0000259" key="7">
    <source>
        <dbReference type="Pfam" id="PF08281"/>
    </source>
</evidence>
<sequence length="565" mass="61461">MTGPPVGDLLRELAPQVTGVLVRRHGRFDECEDAVQEALLAAALRWPADGVPDRPRSWLLTVAERSLVDQWRSDSARRRRELAVAALAPVDVQPVDGDDTLVLLFLCCHPALSPPSQLALTLRAVGGLTTAEIAAAFLVPESAMTRRISRAKQVVRRARFELPPASERAQRLHVVLHVLYLIFNEGYTTSSGPALHRADLTAEAIRLTRLLRRLLPDEGEVAGLLALMLLTDARRAARTDADGSIVPLADQRRDLWDAAAIAEGLALVARTLGAGPIGPYQVQAAIAAVHDEAPTAEDTDWPQVLALYEVLDRVAPGPIVTLGKAVAVAMVHGPKAGLALLGTLDADDRMTHTHRLDAVRAHLLEQAGETAAAREAYLRAATMTASAPEQRYLALRAARLPPREGWNESAARAGVANRGKEDDMTNQQGTPKPGPPRGKNTGGGIRTGEDTSKSLKYSQEVKSPGDEPERPGRSLATTSHEVIQQWAAARDATPATVEGTEHGDHLGVLRFDFPGYGGDTLRKVGWDEWFKTFDERRLNFIYQEERSDGTQSNFFRLENPDREDA</sequence>
<dbReference type="Pfam" id="PF20239">
    <property type="entry name" value="DUF6596"/>
    <property type="match status" value="1"/>
</dbReference>
<dbReference type="InterPro" id="IPR036388">
    <property type="entry name" value="WH-like_DNA-bd_sf"/>
</dbReference>
<feature type="domain" description="RNA polymerase sigma-70 region 2" evidence="6">
    <location>
        <begin position="9"/>
        <end position="75"/>
    </location>
</feature>
<dbReference type="GO" id="GO:0006352">
    <property type="term" value="P:DNA-templated transcription initiation"/>
    <property type="evidence" value="ECO:0007669"/>
    <property type="project" value="InterPro"/>
</dbReference>
<dbReference type="PANTHER" id="PTHR47756:SF2">
    <property type="entry name" value="BLL6612 PROTEIN"/>
    <property type="match status" value="1"/>
</dbReference>
<dbReference type="InterPro" id="IPR007627">
    <property type="entry name" value="RNA_pol_sigma70_r2"/>
</dbReference>
<keyword evidence="3" id="KW-0731">Sigma factor</keyword>
<keyword evidence="4" id="KW-0804">Transcription</keyword>
<dbReference type="Pfam" id="PF08281">
    <property type="entry name" value="Sigma70_r4_2"/>
    <property type="match status" value="1"/>
</dbReference>
<protein>
    <submittedName>
        <fullName evidence="9">Putative RNA polymerase sigma factor</fullName>
    </submittedName>
</protein>
<dbReference type="InterPro" id="IPR013325">
    <property type="entry name" value="RNA_pol_sigma_r2"/>
</dbReference>
<dbReference type="SUPFAM" id="SSF88659">
    <property type="entry name" value="Sigma3 and sigma4 domains of RNA polymerase sigma factors"/>
    <property type="match status" value="1"/>
</dbReference>
<evidence type="ECO:0000256" key="1">
    <source>
        <dbReference type="ARBA" id="ARBA00010641"/>
    </source>
</evidence>
<feature type="domain" description="RNA polymerase sigma factor 70 region 4 type 2" evidence="7">
    <location>
        <begin position="105"/>
        <end position="153"/>
    </location>
</feature>
<gene>
    <name evidence="9" type="ORF">F4560_004057</name>
</gene>
<keyword evidence="10" id="KW-1185">Reference proteome</keyword>
<dbReference type="Gene3D" id="1.10.10.10">
    <property type="entry name" value="Winged helix-like DNA-binding domain superfamily/Winged helix DNA-binding domain"/>
    <property type="match status" value="1"/>
</dbReference>
<reference evidence="9 10" key="1">
    <citation type="submission" date="2020-08" db="EMBL/GenBank/DDBJ databases">
        <title>Sequencing the genomes of 1000 actinobacteria strains.</title>
        <authorList>
            <person name="Klenk H.-P."/>
        </authorList>
    </citation>
    <scope>NUCLEOTIDE SEQUENCE [LARGE SCALE GENOMIC DNA]</scope>
    <source>
        <strain evidence="9 10">DSM 45486</strain>
    </source>
</reference>
<dbReference type="InterPro" id="IPR013249">
    <property type="entry name" value="RNA_pol_sigma70_r4_t2"/>
</dbReference>
<dbReference type="PANTHER" id="PTHR47756">
    <property type="entry name" value="BLL6612 PROTEIN-RELATED"/>
    <property type="match status" value="1"/>
</dbReference>
<dbReference type="SUPFAM" id="SSF88946">
    <property type="entry name" value="Sigma2 domain of RNA polymerase sigma factors"/>
    <property type="match status" value="1"/>
</dbReference>
<keyword evidence="2" id="KW-0805">Transcription regulation</keyword>
<comment type="similarity">
    <text evidence="1">Belongs to the sigma-70 factor family. ECF subfamily.</text>
</comment>
<feature type="domain" description="DUF6596" evidence="8">
    <location>
        <begin position="171"/>
        <end position="271"/>
    </location>
</feature>
<dbReference type="InterPro" id="IPR013324">
    <property type="entry name" value="RNA_pol_sigma_r3/r4-like"/>
</dbReference>
<feature type="region of interest" description="Disordered" evidence="5">
    <location>
        <begin position="405"/>
        <end position="475"/>
    </location>
</feature>
<feature type="compositionally biased region" description="Basic and acidic residues" evidence="5">
    <location>
        <begin position="463"/>
        <end position="472"/>
    </location>
</feature>
<evidence type="ECO:0000259" key="8">
    <source>
        <dbReference type="Pfam" id="PF20239"/>
    </source>
</evidence>
<evidence type="ECO:0000256" key="5">
    <source>
        <dbReference type="SAM" id="MobiDB-lite"/>
    </source>
</evidence>
<proteinExistence type="inferred from homology"/>
<accession>A0A7W9HL63</accession>
<dbReference type="AlphaFoldDB" id="A0A7W9HL63"/>
<evidence type="ECO:0000256" key="3">
    <source>
        <dbReference type="ARBA" id="ARBA00023082"/>
    </source>
</evidence>
<dbReference type="Gene3D" id="1.10.1740.10">
    <property type="match status" value="1"/>
</dbReference>
<organism evidence="9 10">
    <name type="scientific">Saccharothrix ecbatanensis</name>
    <dbReference type="NCBI Taxonomy" id="1105145"/>
    <lineage>
        <taxon>Bacteria</taxon>
        <taxon>Bacillati</taxon>
        <taxon>Actinomycetota</taxon>
        <taxon>Actinomycetes</taxon>
        <taxon>Pseudonocardiales</taxon>
        <taxon>Pseudonocardiaceae</taxon>
        <taxon>Saccharothrix</taxon>
    </lineage>
</organism>
<comment type="caution">
    <text evidence="9">The sequence shown here is derived from an EMBL/GenBank/DDBJ whole genome shotgun (WGS) entry which is preliminary data.</text>
</comment>
<evidence type="ECO:0000256" key="4">
    <source>
        <dbReference type="ARBA" id="ARBA00023163"/>
    </source>
</evidence>
<evidence type="ECO:0000313" key="10">
    <source>
        <dbReference type="Proteomes" id="UP000552097"/>
    </source>
</evidence>
<evidence type="ECO:0000256" key="2">
    <source>
        <dbReference type="ARBA" id="ARBA00023015"/>
    </source>
</evidence>